<dbReference type="InterPro" id="IPR029065">
    <property type="entry name" value="Enolase_C-like"/>
</dbReference>
<gene>
    <name evidence="4" type="ORF">LKD81_04955</name>
</gene>
<proteinExistence type="predicted"/>
<dbReference type="PANTHER" id="PTHR48080">
    <property type="entry name" value="D-GALACTONATE DEHYDRATASE-RELATED"/>
    <property type="match status" value="1"/>
</dbReference>
<accession>A0AAE3JEM5</accession>
<protein>
    <submittedName>
        <fullName evidence="4">Mandelate racemase/muconate lactonizing enzyme family protein</fullName>
    </submittedName>
</protein>
<dbReference type="GO" id="GO:0046872">
    <property type="term" value="F:metal ion binding"/>
    <property type="evidence" value="ECO:0007669"/>
    <property type="project" value="UniProtKB-KW"/>
</dbReference>
<dbReference type="SFLD" id="SFLDG00179">
    <property type="entry name" value="mandelate_racemase"/>
    <property type="match status" value="1"/>
</dbReference>
<dbReference type="CDD" id="cd03316">
    <property type="entry name" value="MR_like"/>
    <property type="match status" value="1"/>
</dbReference>
<dbReference type="Gene3D" id="3.30.390.10">
    <property type="entry name" value="Enolase-like, N-terminal domain"/>
    <property type="match status" value="1"/>
</dbReference>
<dbReference type="SFLD" id="SFLDS00001">
    <property type="entry name" value="Enolase"/>
    <property type="match status" value="1"/>
</dbReference>
<dbReference type="InterPro" id="IPR029017">
    <property type="entry name" value="Enolase-like_N"/>
</dbReference>
<sequence length="394" mass="44038">MKITKVEVLKVKTTRATWRPVFCRIYTDEGIYGDGEAALAYGRAADAGFAAVKEFASLIIGMDPLKNEVIWEKLYKSTFWGQNGGPVIFAAIGAIDIALWDIKGKFYNAPIHALLGGARRDKLRSYASQLQNGWEYGNDNYTFQYSPEDFAEAAKKAVAEKYDAVKFDFFEKKPEGGDYVQEDRRCFVLPKDLHVIEDRLAAVREAVGPDVDIIAEAHSRMDAPGAIRYAKILEKYDVMFFEEPDTPTPYMTKYIADQVNIPIAGGERVYGRWQFVPYFEDRSLQVIQPDLGNCGGFTEVKKICDMAHAYDVSVQAHICASPLSTTAAIHLEAVLPNFVIHEHHICNRITYNMGLTTVDEQPVDGFLKVPDAPGLGNEISEKAYKMADAFAVVE</sequence>
<reference evidence="4" key="1">
    <citation type="submission" date="2021-10" db="EMBL/GenBank/DDBJ databases">
        <title>Anaerobic single-cell dispensing facilitates the cultivation of human gut bacteria.</title>
        <authorList>
            <person name="Afrizal A."/>
        </authorList>
    </citation>
    <scope>NUCLEOTIDE SEQUENCE</scope>
    <source>
        <strain evidence="4">CLA-AA-H215</strain>
    </source>
</reference>
<name>A0AAE3JEM5_9FIRM</name>
<organism evidence="4 5">
    <name type="scientific">Hominifimenecus microfluidus</name>
    <dbReference type="NCBI Taxonomy" id="2885348"/>
    <lineage>
        <taxon>Bacteria</taxon>
        <taxon>Bacillati</taxon>
        <taxon>Bacillota</taxon>
        <taxon>Clostridia</taxon>
        <taxon>Lachnospirales</taxon>
        <taxon>Lachnospiraceae</taxon>
        <taxon>Hominifimenecus</taxon>
    </lineage>
</organism>
<dbReference type="PANTHER" id="PTHR48080:SF2">
    <property type="entry name" value="D-GALACTONATE DEHYDRATASE"/>
    <property type="match status" value="1"/>
</dbReference>
<dbReference type="Pfam" id="PF02746">
    <property type="entry name" value="MR_MLE_N"/>
    <property type="match status" value="1"/>
</dbReference>
<dbReference type="GO" id="GO:0016829">
    <property type="term" value="F:lyase activity"/>
    <property type="evidence" value="ECO:0007669"/>
    <property type="project" value="UniProtKB-KW"/>
</dbReference>
<dbReference type="InterPro" id="IPR036849">
    <property type="entry name" value="Enolase-like_C_sf"/>
</dbReference>
<dbReference type="SUPFAM" id="SSF54826">
    <property type="entry name" value="Enolase N-terminal domain-like"/>
    <property type="match status" value="1"/>
</dbReference>
<keyword evidence="1" id="KW-0479">Metal-binding</keyword>
<dbReference type="RefSeq" id="WP_308453053.1">
    <property type="nucleotide sequence ID" value="NZ_JAJEQR010000010.1"/>
</dbReference>
<evidence type="ECO:0000313" key="4">
    <source>
        <dbReference type="EMBL" id="MCC2230348.1"/>
    </source>
</evidence>
<dbReference type="InterPro" id="IPR018110">
    <property type="entry name" value="Mandel_Rmase/mucon_lact_enz_CS"/>
</dbReference>
<evidence type="ECO:0000313" key="5">
    <source>
        <dbReference type="Proteomes" id="UP001198182"/>
    </source>
</evidence>
<dbReference type="EMBL" id="JAJEQR010000010">
    <property type="protein sequence ID" value="MCC2230348.1"/>
    <property type="molecule type" value="Genomic_DNA"/>
</dbReference>
<dbReference type="InterPro" id="IPR013341">
    <property type="entry name" value="Mandelate_racemase_N_dom"/>
</dbReference>
<dbReference type="InterPro" id="IPR034593">
    <property type="entry name" value="DgoD-like"/>
</dbReference>
<comment type="caution">
    <text evidence="4">The sequence shown here is derived from an EMBL/GenBank/DDBJ whole genome shotgun (WGS) entry which is preliminary data.</text>
</comment>
<dbReference type="Gene3D" id="3.20.20.120">
    <property type="entry name" value="Enolase-like C-terminal domain"/>
    <property type="match status" value="1"/>
</dbReference>
<evidence type="ECO:0000259" key="3">
    <source>
        <dbReference type="SMART" id="SM00922"/>
    </source>
</evidence>
<dbReference type="AlphaFoldDB" id="A0AAE3JEM5"/>
<evidence type="ECO:0000256" key="1">
    <source>
        <dbReference type="ARBA" id="ARBA00022723"/>
    </source>
</evidence>
<dbReference type="InterPro" id="IPR013342">
    <property type="entry name" value="Mandelate_racemase_C"/>
</dbReference>
<dbReference type="Pfam" id="PF13378">
    <property type="entry name" value="MR_MLE_C"/>
    <property type="match status" value="1"/>
</dbReference>
<keyword evidence="5" id="KW-1185">Reference proteome</keyword>
<dbReference type="GO" id="GO:0009063">
    <property type="term" value="P:amino acid catabolic process"/>
    <property type="evidence" value="ECO:0007669"/>
    <property type="project" value="InterPro"/>
</dbReference>
<dbReference type="PROSITE" id="PS00908">
    <property type="entry name" value="MR_MLE_1"/>
    <property type="match status" value="1"/>
</dbReference>
<dbReference type="SMART" id="SM00922">
    <property type="entry name" value="MR_MLE"/>
    <property type="match status" value="1"/>
</dbReference>
<dbReference type="SUPFAM" id="SSF51604">
    <property type="entry name" value="Enolase C-terminal domain-like"/>
    <property type="match status" value="1"/>
</dbReference>
<evidence type="ECO:0000256" key="2">
    <source>
        <dbReference type="ARBA" id="ARBA00023239"/>
    </source>
</evidence>
<keyword evidence="2" id="KW-0456">Lyase</keyword>
<feature type="domain" description="Mandelate racemase/muconate lactonizing enzyme C-terminal" evidence="3">
    <location>
        <begin position="147"/>
        <end position="262"/>
    </location>
</feature>
<dbReference type="Proteomes" id="UP001198182">
    <property type="component" value="Unassembled WGS sequence"/>
</dbReference>